<keyword evidence="4" id="KW-0762">Sugar transport</keyword>
<evidence type="ECO:0000256" key="9">
    <source>
        <dbReference type="ARBA" id="ARBA00034323"/>
    </source>
</evidence>
<comment type="subcellular location">
    <subcellularLocation>
        <location evidence="1">Cell envelope</location>
    </subcellularLocation>
</comment>
<evidence type="ECO:0000256" key="3">
    <source>
        <dbReference type="ARBA" id="ARBA00022448"/>
    </source>
</evidence>
<keyword evidence="6" id="KW-0732">Signal</keyword>
<evidence type="ECO:0000256" key="7">
    <source>
        <dbReference type="ARBA" id="ARBA00022764"/>
    </source>
</evidence>
<dbReference type="InterPro" id="IPR050555">
    <property type="entry name" value="Bact_Solute-Bind_Prot2"/>
</dbReference>
<dbReference type="InterPro" id="IPR025997">
    <property type="entry name" value="SBP_2_dom"/>
</dbReference>
<dbReference type="OrthoDB" id="9769193at2"/>
<evidence type="ECO:0000256" key="5">
    <source>
        <dbReference type="ARBA" id="ARBA00022723"/>
    </source>
</evidence>
<accession>A0A5C8FA25</accession>
<evidence type="ECO:0000256" key="2">
    <source>
        <dbReference type="ARBA" id="ARBA00007639"/>
    </source>
</evidence>
<dbReference type="SUPFAM" id="SSF53822">
    <property type="entry name" value="Periplasmic binding protein-like I"/>
    <property type="match status" value="1"/>
</dbReference>
<feature type="domain" description="Periplasmic binding protein" evidence="11">
    <location>
        <begin position="28"/>
        <end position="303"/>
    </location>
</feature>
<reference evidence="12 13" key="1">
    <citation type="journal article" date="1992" name="Lakartidningen">
        <title>[Penicillin V and not amoxicillin is the first choice preparation in acute otitis].</title>
        <authorList>
            <person name="Kamme C."/>
            <person name="Lundgren K."/>
            <person name="Prellner K."/>
        </authorList>
    </citation>
    <scope>NUCLEOTIDE SEQUENCE [LARGE SCALE GENOMIC DNA]</scope>
    <source>
        <strain evidence="12 13">PC5538III-hc</strain>
    </source>
</reference>
<dbReference type="PANTHER" id="PTHR30036">
    <property type="entry name" value="D-XYLOSE-BINDING PERIPLASMIC PROTEIN"/>
    <property type="match status" value="1"/>
</dbReference>
<dbReference type="EMBL" id="SAXY01000010">
    <property type="protein sequence ID" value="TXJ46826.1"/>
    <property type="molecule type" value="Genomic_DNA"/>
</dbReference>
<proteinExistence type="inferred from homology"/>
<dbReference type="InterPro" id="IPR028082">
    <property type="entry name" value="Peripla_BP_I"/>
</dbReference>
<evidence type="ECO:0000256" key="6">
    <source>
        <dbReference type="ARBA" id="ARBA00022729"/>
    </source>
</evidence>
<evidence type="ECO:0000256" key="8">
    <source>
        <dbReference type="ARBA" id="ARBA00022837"/>
    </source>
</evidence>
<keyword evidence="8" id="KW-0106">Calcium</keyword>
<organism evidence="12 13">
    <name type="scientific">Brachyspira pilosicoli</name>
    <name type="common">Serpulina pilosicoli</name>
    <dbReference type="NCBI Taxonomy" id="52584"/>
    <lineage>
        <taxon>Bacteria</taxon>
        <taxon>Pseudomonadati</taxon>
        <taxon>Spirochaetota</taxon>
        <taxon>Spirochaetia</taxon>
        <taxon>Brachyspirales</taxon>
        <taxon>Brachyspiraceae</taxon>
        <taxon>Brachyspira</taxon>
    </lineage>
</organism>
<comment type="subunit">
    <text evidence="9">The ABC transporter complex is composed of one ATP-binding protein (MglA), two transmembrane proteins (MglC) and a solute-binding protein (MglB).</text>
</comment>
<sequence length="339" mass="38809">MFRRILIFVILLFISSSLIFTQNKKSTIGVALYRFDDNYIQYLKNYIEKNIGNKASLTIIDSHNSQITQNDQIDIFLNKNVNLIAINLVNENYAQTIINKVSVRNIPIIFFNREPSLEVLNSYNNVWYIGGSSENAGRAQGRVIADSWKSHSNWDKNEDGKIQCVIIRGRTNSFESENRTQYMKDYLKNNNIKLDILAEVYAFDNRKTASIEMDKLMTKYSQKIEYIIANDDNMALGALDSIKKLGFNSDSRMLNYIPIVGIGGTPEYLEAIKNYSVFATVMQNPSTQAEVLSKVSLNIINNKAPLDGTTLSFDNNKYIFVPYIPITMFNLDRAIEIYK</sequence>
<protein>
    <recommendedName>
        <fullName evidence="10">D-galactose/methyl-galactoside binding periplasmic protein MglB</fullName>
    </recommendedName>
</protein>
<evidence type="ECO:0000256" key="10">
    <source>
        <dbReference type="ARBA" id="ARBA00034344"/>
    </source>
</evidence>
<evidence type="ECO:0000313" key="12">
    <source>
        <dbReference type="EMBL" id="TXJ46826.1"/>
    </source>
</evidence>
<dbReference type="CDD" id="cd01539">
    <property type="entry name" value="PBP1_GGBP"/>
    <property type="match status" value="1"/>
</dbReference>
<comment type="caution">
    <text evidence="12">The sequence shown here is derived from an EMBL/GenBank/DDBJ whole genome shotgun (WGS) entry which is preliminary data.</text>
</comment>
<dbReference type="InterPro" id="IPR044085">
    <property type="entry name" value="MglB-like_PBP1"/>
</dbReference>
<keyword evidence="7" id="KW-0574">Periplasm</keyword>
<evidence type="ECO:0000256" key="1">
    <source>
        <dbReference type="ARBA" id="ARBA00004196"/>
    </source>
</evidence>
<dbReference type="Proteomes" id="UP000323176">
    <property type="component" value="Unassembled WGS sequence"/>
</dbReference>
<comment type="similarity">
    <text evidence="2">Belongs to the bacterial solute-binding protein 2 family.</text>
</comment>
<evidence type="ECO:0000259" key="11">
    <source>
        <dbReference type="Pfam" id="PF13407"/>
    </source>
</evidence>
<dbReference type="Gene3D" id="3.40.50.2300">
    <property type="match status" value="2"/>
</dbReference>
<evidence type="ECO:0000313" key="13">
    <source>
        <dbReference type="Proteomes" id="UP000323176"/>
    </source>
</evidence>
<dbReference type="GO" id="GO:0030246">
    <property type="term" value="F:carbohydrate binding"/>
    <property type="evidence" value="ECO:0007669"/>
    <property type="project" value="InterPro"/>
</dbReference>
<keyword evidence="5" id="KW-0479">Metal-binding</keyword>
<keyword evidence="3" id="KW-0813">Transport</keyword>
<dbReference type="GO" id="GO:0030288">
    <property type="term" value="C:outer membrane-bounded periplasmic space"/>
    <property type="evidence" value="ECO:0007669"/>
    <property type="project" value="TreeGrafter"/>
</dbReference>
<dbReference type="GO" id="GO:0046872">
    <property type="term" value="F:metal ion binding"/>
    <property type="evidence" value="ECO:0007669"/>
    <property type="project" value="UniProtKB-KW"/>
</dbReference>
<dbReference type="PANTHER" id="PTHR30036:SF2">
    <property type="entry name" value="D-GALACTOSE_METHYL-GALACTOSIDE BINDING PERIPLASMIC PROTEIN MGLB"/>
    <property type="match status" value="1"/>
</dbReference>
<dbReference type="AlphaFoldDB" id="A0A5C8FA25"/>
<name>A0A5C8FA25_BRAPL</name>
<evidence type="ECO:0000256" key="4">
    <source>
        <dbReference type="ARBA" id="ARBA00022597"/>
    </source>
</evidence>
<gene>
    <name evidence="12" type="ORF">EPJ72_01000</name>
</gene>
<dbReference type="Pfam" id="PF13407">
    <property type="entry name" value="Peripla_BP_4"/>
    <property type="match status" value="1"/>
</dbReference>